<dbReference type="EMBL" id="JAJFAZ020000004">
    <property type="protein sequence ID" value="KAI5336131.1"/>
    <property type="molecule type" value="Genomic_DNA"/>
</dbReference>
<evidence type="ECO:0000313" key="3">
    <source>
        <dbReference type="Proteomes" id="UP001054821"/>
    </source>
</evidence>
<dbReference type="Proteomes" id="UP001054821">
    <property type="component" value="Chromosome 4"/>
</dbReference>
<evidence type="ECO:0000256" key="1">
    <source>
        <dbReference type="SAM" id="MobiDB-lite"/>
    </source>
</evidence>
<sequence length="91" mass="10086">MRKACDVVDAVDVSYATLDVWASRIMKWEKADWDPKVDPGPHGRASSGENFVFRFRRAAPLARPVTQGKARQATTSTSEALNSLTFSESLE</sequence>
<evidence type="ECO:0000313" key="2">
    <source>
        <dbReference type="EMBL" id="KAI5336131.1"/>
    </source>
</evidence>
<gene>
    <name evidence="2" type="ORF">L3X38_026265</name>
</gene>
<name>A0AAD4W407_PRUDU</name>
<keyword evidence="3" id="KW-1185">Reference proteome</keyword>
<feature type="region of interest" description="Disordered" evidence="1">
    <location>
        <begin position="63"/>
        <end position="91"/>
    </location>
</feature>
<comment type="caution">
    <text evidence="2">The sequence shown here is derived from an EMBL/GenBank/DDBJ whole genome shotgun (WGS) entry which is preliminary data.</text>
</comment>
<protein>
    <submittedName>
        <fullName evidence="2">Uncharacterized protein</fullName>
    </submittedName>
</protein>
<organism evidence="2 3">
    <name type="scientific">Prunus dulcis</name>
    <name type="common">Almond</name>
    <name type="synonym">Amygdalus dulcis</name>
    <dbReference type="NCBI Taxonomy" id="3755"/>
    <lineage>
        <taxon>Eukaryota</taxon>
        <taxon>Viridiplantae</taxon>
        <taxon>Streptophyta</taxon>
        <taxon>Embryophyta</taxon>
        <taxon>Tracheophyta</taxon>
        <taxon>Spermatophyta</taxon>
        <taxon>Magnoliopsida</taxon>
        <taxon>eudicotyledons</taxon>
        <taxon>Gunneridae</taxon>
        <taxon>Pentapetalae</taxon>
        <taxon>rosids</taxon>
        <taxon>fabids</taxon>
        <taxon>Rosales</taxon>
        <taxon>Rosaceae</taxon>
        <taxon>Amygdaloideae</taxon>
        <taxon>Amygdaleae</taxon>
        <taxon>Prunus</taxon>
    </lineage>
</organism>
<feature type="compositionally biased region" description="Polar residues" evidence="1">
    <location>
        <begin position="72"/>
        <end position="91"/>
    </location>
</feature>
<proteinExistence type="predicted"/>
<dbReference type="AlphaFoldDB" id="A0AAD4W407"/>
<reference evidence="2 3" key="1">
    <citation type="journal article" date="2022" name="G3 (Bethesda)">
        <title>Whole-genome sequence and methylome profiling of the almond [Prunus dulcis (Mill.) D.A. Webb] cultivar 'Nonpareil'.</title>
        <authorList>
            <person name="D'Amico-Willman K.M."/>
            <person name="Ouma W.Z."/>
            <person name="Meulia T."/>
            <person name="Sideli G.M."/>
            <person name="Gradziel T.M."/>
            <person name="Fresnedo-Ramirez J."/>
        </authorList>
    </citation>
    <scope>NUCLEOTIDE SEQUENCE [LARGE SCALE GENOMIC DNA]</scope>
    <source>
        <strain evidence="2">Clone GOH B32 T37-40</strain>
    </source>
</reference>
<accession>A0AAD4W407</accession>